<sequence length="173" mass="18590">MLNLGRLFALSVVAGGIAAASQCCFKDGDVISLKSDTGNFVGRCNNCIWNEAYDDSAFVHVPSPNSAPWAQWTVVNTGNGKIALRADTGKFLARCNNCAPWAAYPDEAFVHVKDWTKAPWAQWTCKEAGNGKIGLQADSGSYLARCNNCVGAAYSNAAFVHAKSFNDERTNVC</sequence>
<organism evidence="2 3">
    <name type="scientific">Achlya hypogyna</name>
    <name type="common">Oomycete</name>
    <name type="synonym">Protoachlya hypogyna</name>
    <dbReference type="NCBI Taxonomy" id="1202772"/>
    <lineage>
        <taxon>Eukaryota</taxon>
        <taxon>Sar</taxon>
        <taxon>Stramenopiles</taxon>
        <taxon>Oomycota</taxon>
        <taxon>Saprolegniomycetes</taxon>
        <taxon>Saprolegniales</taxon>
        <taxon>Achlyaceae</taxon>
        <taxon>Achlya</taxon>
    </lineage>
</organism>
<dbReference type="Gene3D" id="2.80.10.50">
    <property type="match status" value="2"/>
</dbReference>
<keyword evidence="3" id="KW-1185">Reference proteome</keyword>
<evidence type="ECO:0000313" key="3">
    <source>
        <dbReference type="Proteomes" id="UP000243579"/>
    </source>
</evidence>
<evidence type="ECO:0000313" key="2">
    <source>
        <dbReference type="EMBL" id="OQR97370.1"/>
    </source>
</evidence>
<accession>A0A1V9ZHS7</accession>
<name>A0A1V9ZHS7_ACHHY</name>
<reference evidence="2 3" key="1">
    <citation type="journal article" date="2014" name="Genome Biol. Evol.">
        <title>The secreted proteins of Achlya hypogyna and Thraustotheca clavata identify the ancestral oomycete secretome and reveal gene acquisitions by horizontal gene transfer.</title>
        <authorList>
            <person name="Misner I."/>
            <person name="Blouin N."/>
            <person name="Leonard G."/>
            <person name="Richards T.A."/>
            <person name="Lane C.E."/>
        </authorList>
    </citation>
    <scope>NUCLEOTIDE SEQUENCE [LARGE SCALE GENOMIC DNA]</scope>
    <source>
        <strain evidence="2 3">ATCC 48635</strain>
    </source>
</reference>
<comment type="caution">
    <text evidence="2">The sequence shown here is derived from an EMBL/GenBank/DDBJ whole genome shotgun (WGS) entry which is preliminary data.</text>
</comment>
<feature type="signal peptide" evidence="1">
    <location>
        <begin position="1"/>
        <end position="19"/>
    </location>
</feature>
<gene>
    <name evidence="2" type="ORF">ACHHYP_11964</name>
</gene>
<dbReference type="SUPFAM" id="SSF50405">
    <property type="entry name" value="Actin-crosslinking proteins"/>
    <property type="match status" value="1"/>
</dbReference>
<dbReference type="InterPro" id="IPR008999">
    <property type="entry name" value="Actin-crosslinking"/>
</dbReference>
<feature type="chain" id="PRO_5012528964" evidence="1">
    <location>
        <begin position="20"/>
        <end position="173"/>
    </location>
</feature>
<dbReference type="AlphaFoldDB" id="A0A1V9ZHS7"/>
<evidence type="ECO:0000256" key="1">
    <source>
        <dbReference type="SAM" id="SignalP"/>
    </source>
</evidence>
<dbReference type="OrthoDB" id="75164at2759"/>
<dbReference type="CDD" id="cd00257">
    <property type="entry name" value="beta-trefoil_FSCN-like"/>
    <property type="match status" value="1"/>
</dbReference>
<dbReference type="Proteomes" id="UP000243579">
    <property type="component" value="Unassembled WGS sequence"/>
</dbReference>
<protein>
    <submittedName>
        <fullName evidence="2">Oxidoreductase</fullName>
    </submittedName>
</protein>
<dbReference type="EMBL" id="JNBR01000114">
    <property type="protein sequence ID" value="OQR97370.1"/>
    <property type="molecule type" value="Genomic_DNA"/>
</dbReference>
<keyword evidence="1" id="KW-0732">Signal</keyword>
<proteinExistence type="predicted"/>